<dbReference type="InterPro" id="IPR023772">
    <property type="entry name" value="DNA-bd_HTH_TetR-type_CS"/>
</dbReference>
<keyword evidence="1" id="KW-0805">Transcription regulation</keyword>
<dbReference type="InterPro" id="IPR050109">
    <property type="entry name" value="HTH-type_TetR-like_transc_reg"/>
</dbReference>
<gene>
    <name evidence="6" type="ORF">D2V17_19875</name>
</gene>
<sequence>MPKSKEAFLDAATRLFAAHGYDGMTIRDVAKEAGATLGTLHYHWGNKDGLVRDICALQLQPLVDARLARYAALDEFNRTHPGNKERIAALLRAHFDPFIDIFGGSDAERSLMQQFYIRVSSDPAPAVRAISNEIMTEMSREFVRRLHNLCDHLPRQEFHWRLNAVLGTTLHLQAFSTRLSNLAQRLDLASGDEDYMAIRNAITPTVHFLVEALVAPPCDGDEAAKEPSG</sequence>
<comment type="caution">
    <text evidence="6">The sequence shown here is derived from an EMBL/GenBank/DDBJ whole genome shotgun (WGS) entry which is preliminary data.</text>
</comment>
<feature type="DNA-binding region" description="H-T-H motif" evidence="4">
    <location>
        <begin position="25"/>
        <end position="44"/>
    </location>
</feature>
<dbReference type="SUPFAM" id="SSF48498">
    <property type="entry name" value="Tetracyclin repressor-like, C-terminal domain"/>
    <property type="match status" value="1"/>
</dbReference>
<evidence type="ECO:0000259" key="5">
    <source>
        <dbReference type="PROSITE" id="PS50977"/>
    </source>
</evidence>
<reference evidence="6 7" key="1">
    <citation type="submission" date="2018-08" db="EMBL/GenBank/DDBJ databases">
        <title>Erythrobacter zhengii sp.nov., a bacterium isolated from deep-sea sediment.</title>
        <authorList>
            <person name="Fang C."/>
            <person name="Wu Y.-H."/>
            <person name="Sun C."/>
            <person name="Wang H."/>
            <person name="Cheng H."/>
            <person name="Meng F.-X."/>
            <person name="Wang C.-S."/>
            <person name="Xu X.-W."/>
        </authorList>
    </citation>
    <scope>NUCLEOTIDE SEQUENCE [LARGE SCALE GENOMIC DNA]</scope>
    <source>
        <strain evidence="6 7">CCTCC AB 2015396</strain>
    </source>
</reference>
<dbReference type="Pfam" id="PF00440">
    <property type="entry name" value="TetR_N"/>
    <property type="match status" value="1"/>
</dbReference>
<dbReference type="EMBL" id="QXFM01000144">
    <property type="protein sequence ID" value="RIV80114.1"/>
    <property type="molecule type" value="Genomic_DNA"/>
</dbReference>
<evidence type="ECO:0000256" key="3">
    <source>
        <dbReference type="ARBA" id="ARBA00023163"/>
    </source>
</evidence>
<evidence type="ECO:0000256" key="2">
    <source>
        <dbReference type="ARBA" id="ARBA00023125"/>
    </source>
</evidence>
<dbReference type="Pfam" id="PF17939">
    <property type="entry name" value="TetR_C_30"/>
    <property type="match status" value="1"/>
</dbReference>
<keyword evidence="3" id="KW-0804">Transcription</keyword>
<evidence type="ECO:0000256" key="1">
    <source>
        <dbReference type="ARBA" id="ARBA00023015"/>
    </source>
</evidence>
<evidence type="ECO:0000256" key="4">
    <source>
        <dbReference type="PROSITE-ProRule" id="PRU00335"/>
    </source>
</evidence>
<organism evidence="6 7">
    <name type="scientific">Aurantiacibacter xanthus</name>
    <dbReference type="NCBI Taxonomy" id="1784712"/>
    <lineage>
        <taxon>Bacteria</taxon>
        <taxon>Pseudomonadati</taxon>
        <taxon>Pseudomonadota</taxon>
        <taxon>Alphaproteobacteria</taxon>
        <taxon>Sphingomonadales</taxon>
        <taxon>Erythrobacteraceae</taxon>
        <taxon>Aurantiacibacter</taxon>
    </lineage>
</organism>
<dbReference type="PROSITE" id="PS01081">
    <property type="entry name" value="HTH_TETR_1"/>
    <property type="match status" value="1"/>
</dbReference>
<dbReference type="GO" id="GO:0003700">
    <property type="term" value="F:DNA-binding transcription factor activity"/>
    <property type="evidence" value="ECO:0007669"/>
    <property type="project" value="TreeGrafter"/>
</dbReference>
<protein>
    <submittedName>
        <fullName evidence="6">TetR/AcrR family transcriptional regulator</fullName>
    </submittedName>
</protein>
<dbReference type="SUPFAM" id="SSF46689">
    <property type="entry name" value="Homeodomain-like"/>
    <property type="match status" value="1"/>
</dbReference>
<keyword evidence="7" id="KW-1185">Reference proteome</keyword>
<dbReference type="InterPro" id="IPR041586">
    <property type="entry name" value="PsrA_TetR_C"/>
</dbReference>
<dbReference type="Gene3D" id="1.10.357.10">
    <property type="entry name" value="Tetracycline Repressor, domain 2"/>
    <property type="match status" value="1"/>
</dbReference>
<dbReference type="PANTHER" id="PTHR30055">
    <property type="entry name" value="HTH-TYPE TRANSCRIPTIONAL REGULATOR RUTR"/>
    <property type="match status" value="1"/>
</dbReference>
<dbReference type="PROSITE" id="PS50977">
    <property type="entry name" value="HTH_TETR_2"/>
    <property type="match status" value="1"/>
</dbReference>
<proteinExistence type="predicted"/>
<dbReference type="GO" id="GO:0000976">
    <property type="term" value="F:transcription cis-regulatory region binding"/>
    <property type="evidence" value="ECO:0007669"/>
    <property type="project" value="TreeGrafter"/>
</dbReference>
<accession>A0A3A1NY99</accession>
<dbReference type="AlphaFoldDB" id="A0A3A1NY99"/>
<dbReference type="InterPro" id="IPR009057">
    <property type="entry name" value="Homeodomain-like_sf"/>
</dbReference>
<keyword evidence="2 4" id="KW-0238">DNA-binding</keyword>
<dbReference type="Proteomes" id="UP000265366">
    <property type="component" value="Unassembled WGS sequence"/>
</dbReference>
<name>A0A3A1NY99_9SPHN</name>
<evidence type="ECO:0000313" key="6">
    <source>
        <dbReference type="EMBL" id="RIV80114.1"/>
    </source>
</evidence>
<dbReference type="PANTHER" id="PTHR30055:SF234">
    <property type="entry name" value="HTH-TYPE TRANSCRIPTIONAL REGULATOR BETI"/>
    <property type="match status" value="1"/>
</dbReference>
<dbReference type="PRINTS" id="PR00455">
    <property type="entry name" value="HTHTETR"/>
</dbReference>
<dbReference type="InterPro" id="IPR001647">
    <property type="entry name" value="HTH_TetR"/>
</dbReference>
<feature type="domain" description="HTH tetR-type" evidence="5">
    <location>
        <begin position="2"/>
        <end position="62"/>
    </location>
</feature>
<dbReference type="InterPro" id="IPR036271">
    <property type="entry name" value="Tet_transcr_reg_TetR-rel_C_sf"/>
</dbReference>
<evidence type="ECO:0000313" key="7">
    <source>
        <dbReference type="Proteomes" id="UP000265366"/>
    </source>
</evidence>